<evidence type="ECO:0000313" key="3">
    <source>
        <dbReference type="Proteomes" id="UP000813461"/>
    </source>
</evidence>
<reference evidence="2" key="1">
    <citation type="journal article" date="2021" name="Nat. Commun.">
        <title>Genetic determinants of endophytism in the Arabidopsis root mycobiome.</title>
        <authorList>
            <person name="Mesny F."/>
            <person name="Miyauchi S."/>
            <person name="Thiergart T."/>
            <person name="Pickel B."/>
            <person name="Atanasova L."/>
            <person name="Karlsson M."/>
            <person name="Huettel B."/>
            <person name="Barry K.W."/>
            <person name="Haridas S."/>
            <person name="Chen C."/>
            <person name="Bauer D."/>
            <person name="Andreopoulos W."/>
            <person name="Pangilinan J."/>
            <person name="LaButti K."/>
            <person name="Riley R."/>
            <person name="Lipzen A."/>
            <person name="Clum A."/>
            <person name="Drula E."/>
            <person name="Henrissat B."/>
            <person name="Kohler A."/>
            <person name="Grigoriev I.V."/>
            <person name="Martin F.M."/>
            <person name="Hacquard S."/>
        </authorList>
    </citation>
    <scope>NUCLEOTIDE SEQUENCE</scope>
    <source>
        <strain evidence="2">MPI-SDFR-AT-0120</strain>
    </source>
</reference>
<dbReference type="OrthoDB" id="294702at2759"/>
<feature type="compositionally biased region" description="Polar residues" evidence="1">
    <location>
        <begin position="212"/>
        <end position="228"/>
    </location>
</feature>
<protein>
    <recommendedName>
        <fullName evidence="4">AB hydrolase-1 domain-containing protein</fullName>
    </recommendedName>
</protein>
<dbReference type="SUPFAM" id="SSF53474">
    <property type="entry name" value="alpha/beta-Hydrolases"/>
    <property type="match status" value="1"/>
</dbReference>
<dbReference type="EMBL" id="JAGMVJ010000008">
    <property type="protein sequence ID" value="KAH7088177.1"/>
    <property type="molecule type" value="Genomic_DNA"/>
</dbReference>
<evidence type="ECO:0000256" key="1">
    <source>
        <dbReference type="SAM" id="MobiDB-lite"/>
    </source>
</evidence>
<dbReference type="Gene3D" id="3.40.50.1820">
    <property type="entry name" value="alpha/beta hydrolase"/>
    <property type="match status" value="1"/>
</dbReference>
<feature type="region of interest" description="Disordered" evidence="1">
    <location>
        <begin position="207"/>
        <end position="232"/>
    </location>
</feature>
<dbReference type="AlphaFoldDB" id="A0A8K0R727"/>
<dbReference type="Proteomes" id="UP000813461">
    <property type="component" value="Unassembled WGS sequence"/>
</dbReference>
<proteinExistence type="predicted"/>
<sequence>MKDVLGFISDQRFHRTFTLPPNPDTGRDKPHRFSYADFGDPDSNAVVFFCGALMATRVCYSPLDQLAHACNVRIIHVDRPGNGGSDTVEAEKRIQTFLEMVPQLLEHLRIPYISLASHSGGDIYLLNIMLTYPYLLHPARPYVCFFAPWVHPTHSKITQMQATSMLPAPMIGQYASIARFVNANVIPLVGLSGSLIHGTMGSWRSAPGPISLTPTPTRSRAPSISSPSDYAGPNLDDPTVVEELRKFITKILFAESMDGISADAQLFMRKPRSIPWCSPSLHWSDINYAVPLLSKIIAEDVRLDGHNRTWVIETFHAESDNMVGNRGREWFDSCWIPGRVSTSSNNRCSDESRPSVSDPSYEYRSEIVKGTDHNFLLDPSFGASEVWLRRVRDAFPMPEEV</sequence>
<evidence type="ECO:0008006" key="4">
    <source>
        <dbReference type="Google" id="ProtNLM"/>
    </source>
</evidence>
<comment type="caution">
    <text evidence="2">The sequence shown here is derived from an EMBL/GenBank/DDBJ whole genome shotgun (WGS) entry which is preliminary data.</text>
</comment>
<organism evidence="2 3">
    <name type="scientific">Paraphoma chrysanthemicola</name>
    <dbReference type="NCBI Taxonomy" id="798071"/>
    <lineage>
        <taxon>Eukaryota</taxon>
        <taxon>Fungi</taxon>
        <taxon>Dikarya</taxon>
        <taxon>Ascomycota</taxon>
        <taxon>Pezizomycotina</taxon>
        <taxon>Dothideomycetes</taxon>
        <taxon>Pleosporomycetidae</taxon>
        <taxon>Pleosporales</taxon>
        <taxon>Pleosporineae</taxon>
        <taxon>Phaeosphaeriaceae</taxon>
        <taxon>Paraphoma</taxon>
    </lineage>
</organism>
<name>A0A8K0R727_9PLEO</name>
<accession>A0A8K0R727</accession>
<evidence type="ECO:0000313" key="2">
    <source>
        <dbReference type="EMBL" id="KAH7088177.1"/>
    </source>
</evidence>
<gene>
    <name evidence="2" type="ORF">FB567DRAFT_523831</name>
</gene>
<keyword evidence="3" id="KW-1185">Reference proteome</keyword>
<dbReference type="InterPro" id="IPR029058">
    <property type="entry name" value="AB_hydrolase_fold"/>
</dbReference>